<feature type="domain" description="General secretion pathway GspH" evidence="12">
    <location>
        <begin position="40"/>
        <end position="146"/>
    </location>
</feature>
<dbReference type="Proteomes" id="UP000077748">
    <property type="component" value="Chromosome"/>
</dbReference>
<feature type="transmembrane region" description="Helical" evidence="11">
    <location>
        <begin position="6"/>
        <end position="27"/>
    </location>
</feature>
<dbReference type="GO" id="GO:0005886">
    <property type="term" value="C:plasma membrane"/>
    <property type="evidence" value="ECO:0007669"/>
    <property type="project" value="UniProtKB-SubCell"/>
</dbReference>
<dbReference type="Pfam" id="PF07963">
    <property type="entry name" value="N_methyl"/>
    <property type="match status" value="1"/>
</dbReference>
<dbReference type="InterPro" id="IPR045584">
    <property type="entry name" value="Pilin-like"/>
</dbReference>
<protein>
    <recommendedName>
        <fullName evidence="2">Type II secretion system protein H</fullName>
    </recommendedName>
    <alternativeName>
        <fullName evidence="10">General secretion pathway protein H</fullName>
    </alternativeName>
</protein>
<evidence type="ECO:0000259" key="12">
    <source>
        <dbReference type="Pfam" id="PF12019"/>
    </source>
</evidence>
<evidence type="ECO:0000256" key="11">
    <source>
        <dbReference type="SAM" id="Phobius"/>
    </source>
</evidence>
<evidence type="ECO:0000256" key="9">
    <source>
        <dbReference type="ARBA" id="ARBA00025772"/>
    </source>
</evidence>
<dbReference type="Gene3D" id="3.55.40.10">
    <property type="entry name" value="minor pseudopilin epsh domain"/>
    <property type="match status" value="1"/>
</dbReference>
<keyword evidence="6 11" id="KW-0812">Transmembrane</keyword>
<comment type="similarity">
    <text evidence="9">Belongs to the GSP H family.</text>
</comment>
<dbReference type="PROSITE" id="PS00409">
    <property type="entry name" value="PROKAR_NTER_METHYL"/>
    <property type="match status" value="1"/>
</dbReference>
<name>A0A1A9KLG6_9PSED</name>
<dbReference type="GO" id="GO:0015628">
    <property type="term" value="P:protein secretion by the type II secretion system"/>
    <property type="evidence" value="ECO:0007669"/>
    <property type="project" value="InterPro"/>
</dbReference>
<reference evidence="13 14" key="1">
    <citation type="submission" date="2016-05" db="EMBL/GenBank/DDBJ databases">
        <title>Genome Sequence of Pseudomonas citronellolis Strain SJTE-3, an Estrogens and Persistent Organic Pollutants degradation strain.</title>
        <authorList>
            <person name="Liang R."/>
        </authorList>
    </citation>
    <scope>NUCLEOTIDE SEQUENCE [LARGE SCALE GENOMIC DNA]</scope>
    <source>
        <strain evidence="13 14">SJTE-3</strain>
    </source>
</reference>
<evidence type="ECO:0000256" key="6">
    <source>
        <dbReference type="ARBA" id="ARBA00022692"/>
    </source>
</evidence>
<gene>
    <name evidence="13" type="ORF">A9C11_04950</name>
</gene>
<keyword evidence="4" id="KW-0488">Methylation</keyword>
<organism evidence="13 14">
    <name type="scientific">Pseudomonas citronellolis</name>
    <dbReference type="NCBI Taxonomy" id="53408"/>
    <lineage>
        <taxon>Bacteria</taxon>
        <taxon>Pseudomonadati</taxon>
        <taxon>Pseudomonadota</taxon>
        <taxon>Gammaproteobacteria</taxon>
        <taxon>Pseudomonadales</taxon>
        <taxon>Pseudomonadaceae</taxon>
        <taxon>Pseudomonas</taxon>
    </lineage>
</organism>
<sequence length="155" mass="16431">MAGFTLIELMFTIVILAILISIAAPSFTSSIRDSRIATASTELQGALQLARSEAVMRRSNVILCRRNSAGDNCENGTDWSTGWLIRQSGGDIIKVWQSDSNLSISGPNTGVTFQGNGLSTAAANFAITQSSCTGQQKRTISVLVTGAAKLDKKDC</sequence>
<dbReference type="NCBIfam" id="TIGR02532">
    <property type="entry name" value="IV_pilin_GFxxxE"/>
    <property type="match status" value="1"/>
</dbReference>
<dbReference type="SUPFAM" id="SSF54523">
    <property type="entry name" value="Pili subunits"/>
    <property type="match status" value="1"/>
</dbReference>
<keyword evidence="8 11" id="KW-0472">Membrane</keyword>
<dbReference type="Pfam" id="PF12019">
    <property type="entry name" value="GspH"/>
    <property type="match status" value="1"/>
</dbReference>
<dbReference type="InterPro" id="IPR012902">
    <property type="entry name" value="N_methyl_site"/>
</dbReference>
<evidence type="ECO:0000313" key="14">
    <source>
        <dbReference type="Proteomes" id="UP000077748"/>
    </source>
</evidence>
<keyword evidence="3" id="KW-1003">Cell membrane</keyword>
<evidence type="ECO:0000256" key="4">
    <source>
        <dbReference type="ARBA" id="ARBA00022481"/>
    </source>
</evidence>
<evidence type="ECO:0000256" key="1">
    <source>
        <dbReference type="ARBA" id="ARBA00004377"/>
    </source>
</evidence>
<evidence type="ECO:0000256" key="10">
    <source>
        <dbReference type="ARBA" id="ARBA00030775"/>
    </source>
</evidence>
<dbReference type="GO" id="GO:0015627">
    <property type="term" value="C:type II protein secretion system complex"/>
    <property type="evidence" value="ECO:0007669"/>
    <property type="project" value="InterPro"/>
</dbReference>
<dbReference type="AlphaFoldDB" id="A0A1A9KLG6"/>
<accession>A0A1A9KLG6</accession>
<evidence type="ECO:0000256" key="7">
    <source>
        <dbReference type="ARBA" id="ARBA00022989"/>
    </source>
</evidence>
<evidence type="ECO:0000256" key="8">
    <source>
        <dbReference type="ARBA" id="ARBA00023136"/>
    </source>
</evidence>
<keyword evidence="5" id="KW-0997">Cell inner membrane</keyword>
<evidence type="ECO:0000256" key="3">
    <source>
        <dbReference type="ARBA" id="ARBA00022475"/>
    </source>
</evidence>
<comment type="subcellular location">
    <subcellularLocation>
        <location evidence="1">Cell inner membrane</location>
        <topology evidence="1">Single-pass membrane protein</topology>
    </subcellularLocation>
</comment>
<evidence type="ECO:0000256" key="5">
    <source>
        <dbReference type="ARBA" id="ARBA00022519"/>
    </source>
</evidence>
<evidence type="ECO:0000313" key="13">
    <source>
        <dbReference type="EMBL" id="ANI18354.1"/>
    </source>
</evidence>
<evidence type="ECO:0000256" key="2">
    <source>
        <dbReference type="ARBA" id="ARBA00021549"/>
    </source>
</evidence>
<dbReference type="InterPro" id="IPR022346">
    <property type="entry name" value="T2SS_GspH"/>
</dbReference>
<keyword evidence="7 11" id="KW-1133">Transmembrane helix</keyword>
<proteinExistence type="inferred from homology"/>
<dbReference type="EMBL" id="CP015878">
    <property type="protein sequence ID" value="ANI18354.1"/>
    <property type="molecule type" value="Genomic_DNA"/>
</dbReference>